<evidence type="ECO:0000313" key="2">
    <source>
        <dbReference type="EMBL" id="SJK86213.1"/>
    </source>
</evidence>
<accession>A0A1R4AB24</accession>
<feature type="transmembrane region" description="Helical" evidence="1">
    <location>
        <begin position="14"/>
        <end position="35"/>
    </location>
</feature>
<keyword evidence="1" id="KW-0472">Membrane</keyword>
<keyword evidence="3" id="KW-1185">Reference proteome</keyword>
<dbReference type="OrthoDB" id="409650at2759"/>
<evidence type="ECO:0000256" key="1">
    <source>
        <dbReference type="SAM" id="Phobius"/>
    </source>
</evidence>
<feature type="transmembrane region" description="Helical" evidence="1">
    <location>
        <begin position="107"/>
        <end position="140"/>
    </location>
</feature>
<feature type="transmembrane region" description="Helical" evidence="1">
    <location>
        <begin position="41"/>
        <end position="60"/>
    </location>
</feature>
<reference evidence="2 3" key="1">
    <citation type="journal article" date="2012" name="Nucleic Acids Res.">
        <title>Sequencing of the smallest Apicomplexan genome from the human pathogen Babesia microti.</title>
        <authorList>
            <person name="Cornillot E."/>
            <person name="Hadj-Kaddour K."/>
            <person name="Dassouli A."/>
            <person name="Noel B."/>
            <person name="Ranwez V."/>
            <person name="Vacherie B."/>
            <person name="Augagneur Y."/>
            <person name="Bres V."/>
            <person name="Duclos A."/>
            <person name="Randazzo S."/>
            <person name="Carcy B."/>
            <person name="Debierre-Grockiego F."/>
            <person name="Delbecq S."/>
            <person name="Moubri-Menage K."/>
            <person name="Shams-Eldin H."/>
            <person name="Usmani-Brown S."/>
            <person name="Bringaud F."/>
            <person name="Wincker P."/>
            <person name="Vivares C.P."/>
            <person name="Schwarz R.T."/>
            <person name="Schetters T.P."/>
            <person name="Krause P.J."/>
            <person name="Gorenflot A."/>
            <person name="Berry V."/>
            <person name="Barbe V."/>
            <person name="Ben Mamoun C."/>
        </authorList>
    </citation>
    <scope>NUCLEOTIDE SEQUENCE [LARGE SCALE GENOMIC DNA]</scope>
    <source>
        <strain evidence="2 3">RI</strain>
    </source>
</reference>
<evidence type="ECO:0000313" key="3">
    <source>
        <dbReference type="Proteomes" id="UP000002899"/>
    </source>
</evidence>
<reference evidence="2 3" key="3">
    <citation type="journal article" date="2016" name="Sci. Rep.">
        <title>Genome-wide diversity and gene expression profiling of Babesia microti isolates identify polymorphic genes that mediate host-pathogen interactions.</title>
        <authorList>
            <person name="Silva J.C."/>
            <person name="Cornillot E."/>
            <person name="McCracken C."/>
            <person name="Usmani-Brown S."/>
            <person name="Dwivedi A."/>
            <person name="Ifeonu O.O."/>
            <person name="Crabtree J."/>
            <person name="Gotia H.T."/>
            <person name="Virji A.Z."/>
            <person name="Reynes C."/>
            <person name="Colinge J."/>
            <person name="Kumar V."/>
            <person name="Lawres L."/>
            <person name="Pazzi J.E."/>
            <person name="Pablo J.V."/>
            <person name="Hung C."/>
            <person name="Brancato J."/>
            <person name="Kumari P."/>
            <person name="Orvis J."/>
            <person name="Tretina K."/>
            <person name="Chibucos M."/>
            <person name="Ott S."/>
            <person name="Sadzewicz L."/>
            <person name="Sengamalay N."/>
            <person name="Shetty A.C."/>
            <person name="Su Q."/>
            <person name="Tallon L."/>
            <person name="Fraser C.M."/>
            <person name="Frutos R."/>
            <person name="Molina D.M."/>
            <person name="Krause P.J."/>
            <person name="Ben Mamoun C."/>
        </authorList>
    </citation>
    <scope>NUCLEOTIDE SEQUENCE [LARGE SCALE GENOMIC DNA]</scope>
    <source>
        <strain evidence="2 3">RI</strain>
    </source>
</reference>
<evidence type="ECO:0008006" key="4">
    <source>
        <dbReference type="Google" id="ProtNLM"/>
    </source>
</evidence>
<proteinExistence type="predicted"/>
<reference evidence="2 3" key="2">
    <citation type="journal article" date="2013" name="PLoS ONE">
        <title>Whole genome mapping and re-organization of the nuclear and mitochondrial genomes of Babesia microti isolates.</title>
        <authorList>
            <person name="Cornillot E."/>
            <person name="Dassouli A."/>
            <person name="Garg A."/>
            <person name="Pachikara N."/>
            <person name="Randazzo S."/>
            <person name="Depoix D."/>
            <person name="Carcy B."/>
            <person name="Delbecq S."/>
            <person name="Frutos R."/>
            <person name="Silva J.C."/>
            <person name="Sutton R."/>
            <person name="Krause P.J."/>
            <person name="Mamoun C.B."/>
        </authorList>
    </citation>
    <scope>NUCLEOTIDE SEQUENCE [LARGE SCALE GENOMIC DNA]</scope>
    <source>
        <strain evidence="2 3">RI</strain>
    </source>
</reference>
<dbReference type="EMBL" id="LN871598">
    <property type="protein sequence ID" value="SJK86213.1"/>
    <property type="molecule type" value="Genomic_DNA"/>
</dbReference>
<dbReference type="KEGG" id="bmic:BMR1_03g00220"/>
<name>A0A1R4AB24_BABMR</name>
<dbReference type="AlphaFoldDB" id="A0A1R4AB24"/>
<feature type="transmembrane region" description="Helical" evidence="1">
    <location>
        <begin position="72"/>
        <end position="95"/>
    </location>
</feature>
<protein>
    <recommendedName>
        <fullName evidence="4">Transmembrane protein</fullName>
    </recommendedName>
</protein>
<dbReference type="GeneID" id="24424679"/>
<dbReference type="Proteomes" id="UP000002899">
    <property type="component" value="Chromosome III"/>
</dbReference>
<dbReference type="VEuPathDB" id="PiroplasmaDB:BMR1_03g00220"/>
<keyword evidence="1" id="KW-1133">Transmembrane helix</keyword>
<dbReference type="RefSeq" id="XP_021338400.1">
    <property type="nucleotide sequence ID" value="XM_021481803.1"/>
</dbReference>
<sequence length="143" mass="16105">MNENKDKQLKLKEVVVPSLVLFLFVDLYIIGVYLVSNNCDVNLKAWLLGSLFLSFPTLVASHMIKNFIGSTYAILFELIATLLGFIWMVFGSVQLNLTATCQSQSPLLWWTVFVSVTTFWCSVAGMVVSLTIVSLVSFYYNNK</sequence>
<organism evidence="2 3">
    <name type="scientific">Babesia microti (strain RI)</name>
    <dbReference type="NCBI Taxonomy" id="1133968"/>
    <lineage>
        <taxon>Eukaryota</taxon>
        <taxon>Sar</taxon>
        <taxon>Alveolata</taxon>
        <taxon>Apicomplexa</taxon>
        <taxon>Aconoidasida</taxon>
        <taxon>Piroplasmida</taxon>
        <taxon>Babesiidae</taxon>
        <taxon>Babesia</taxon>
    </lineage>
</organism>
<keyword evidence="1" id="KW-0812">Transmembrane</keyword>